<dbReference type="Proteomes" id="UP001433508">
    <property type="component" value="Unassembled WGS sequence"/>
</dbReference>
<keyword evidence="2" id="KW-1185">Reference proteome</keyword>
<sequence length="62" mass="7520">MFEESGFEIYESVTNEYARDGIHDEIGTPERRALTCKEILERLRRKYYEMEEMLLEQDATQR</sequence>
<reference evidence="2" key="1">
    <citation type="journal article" date="2024" name="Front. Bioeng. Biotechnol.">
        <title>Genome-scale model development and genomic sequencing of the oleaginous clade Lipomyces.</title>
        <authorList>
            <person name="Czajka J.J."/>
            <person name="Han Y."/>
            <person name="Kim J."/>
            <person name="Mondo S.J."/>
            <person name="Hofstad B.A."/>
            <person name="Robles A."/>
            <person name="Haridas S."/>
            <person name="Riley R."/>
            <person name="LaButti K."/>
            <person name="Pangilinan J."/>
            <person name="Andreopoulos W."/>
            <person name="Lipzen A."/>
            <person name="Yan J."/>
            <person name="Wang M."/>
            <person name="Ng V."/>
            <person name="Grigoriev I.V."/>
            <person name="Spatafora J.W."/>
            <person name="Magnuson J.K."/>
            <person name="Baker S.E."/>
            <person name="Pomraning K.R."/>
        </authorList>
    </citation>
    <scope>NUCLEOTIDE SEQUENCE [LARGE SCALE GENOMIC DNA]</scope>
    <source>
        <strain evidence="2">CBS 7786</strain>
    </source>
</reference>
<accession>A0ACC3T0P8</accession>
<gene>
    <name evidence="1" type="ORF">V1525DRAFT_403724</name>
</gene>
<proteinExistence type="predicted"/>
<dbReference type="EMBL" id="MU971368">
    <property type="protein sequence ID" value="KAK9237478.1"/>
    <property type="molecule type" value="Genomic_DNA"/>
</dbReference>
<comment type="caution">
    <text evidence="1">The sequence shown here is derived from an EMBL/GenBank/DDBJ whole genome shotgun (WGS) entry which is preliminary data.</text>
</comment>
<protein>
    <submittedName>
        <fullName evidence="1">Uncharacterized protein</fullName>
    </submittedName>
</protein>
<evidence type="ECO:0000313" key="2">
    <source>
        <dbReference type="Proteomes" id="UP001433508"/>
    </source>
</evidence>
<evidence type="ECO:0000313" key="1">
    <source>
        <dbReference type="EMBL" id="KAK9237478.1"/>
    </source>
</evidence>
<organism evidence="1 2">
    <name type="scientific">Lipomyces kononenkoae</name>
    <name type="common">Yeast</name>
    <dbReference type="NCBI Taxonomy" id="34357"/>
    <lineage>
        <taxon>Eukaryota</taxon>
        <taxon>Fungi</taxon>
        <taxon>Dikarya</taxon>
        <taxon>Ascomycota</taxon>
        <taxon>Saccharomycotina</taxon>
        <taxon>Lipomycetes</taxon>
        <taxon>Lipomycetales</taxon>
        <taxon>Lipomycetaceae</taxon>
        <taxon>Lipomyces</taxon>
    </lineage>
</organism>
<name>A0ACC3T0P8_LIPKO</name>